<proteinExistence type="predicted"/>
<dbReference type="Proteomes" id="UP000812277">
    <property type="component" value="Unassembled WGS sequence"/>
</dbReference>
<keyword evidence="2" id="KW-1185">Reference proteome</keyword>
<sequence>MAMEKCSVIYVKYEPSDTIEKQGKRSSIEKYLKQGYYIKESRNGYWVLVKPVQVNIKISNSSGARTFNVKQDILDHYKKNRISEKLTEKFEEDMQKEKIGIYMDEEGDYEIRKEINQNKGGCS</sequence>
<gene>
    <name evidence="1" type="ORF">K0T92_06055</name>
</gene>
<reference evidence="1 2" key="1">
    <citation type="submission" date="2021-07" db="EMBL/GenBank/DDBJ databases">
        <title>Paenibacillus radiodurans sp. nov., isolated from the southeastern edge of Tengger Desert.</title>
        <authorList>
            <person name="Zhang G."/>
        </authorList>
    </citation>
    <scope>NUCLEOTIDE SEQUENCE [LARGE SCALE GENOMIC DNA]</scope>
    <source>
        <strain evidence="1 2">DT7-4</strain>
    </source>
</reference>
<comment type="caution">
    <text evidence="1">The sequence shown here is derived from an EMBL/GenBank/DDBJ whole genome shotgun (WGS) entry which is preliminary data.</text>
</comment>
<accession>A0ABS7D338</accession>
<dbReference type="RefSeq" id="WP_219871521.1">
    <property type="nucleotide sequence ID" value="NZ_JAHZIJ010000002.1"/>
</dbReference>
<evidence type="ECO:0000313" key="1">
    <source>
        <dbReference type="EMBL" id="MBW7474300.1"/>
    </source>
</evidence>
<dbReference type="EMBL" id="JAHZIJ010000002">
    <property type="protein sequence ID" value="MBW7474300.1"/>
    <property type="molecule type" value="Genomic_DNA"/>
</dbReference>
<protein>
    <submittedName>
        <fullName evidence="1">Uncharacterized protein</fullName>
    </submittedName>
</protein>
<organism evidence="1 2">
    <name type="scientific">Paenibacillus oenotherae</name>
    <dbReference type="NCBI Taxonomy" id="1435645"/>
    <lineage>
        <taxon>Bacteria</taxon>
        <taxon>Bacillati</taxon>
        <taxon>Bacillota</taxon>
        <taxon>Bacilli</taxon>
        <taxon>Bacillales</taxon>
        <taxon>Paenibacillaceae</taxon>
        <taxon>Paenibacillus</taxon>
    </lineage>
</organism>
<evidence type="ECO:0000313" key="2">
    <source>
        <dbReference type="Proteomes" id="UP000812277"/>
    </source>
</evidence>
<name>A0ABS7D338_9BACL</name>